<dbReference type="RefSeq" id="WP_377044924.1">
    <property type="nucleotide sequence ID" value="NZ_JBHLUN010000008.1"/>
</dbReference>
<sequence>MIAVFGLAACASRVPVATVATKEVVATEGQAANVTQAAMLVLRDACLANTLNKEAMDAWLALHLFRPASPLAAAQLTMGRPGSVWLSGEPALPFAVITRPSGISCQIMAPTADPEQAARLFRETVMSLARPNGLQVRQDADGTVDLGDQPGRRVAFRVGARPIERGGFNLVLSATKPRPGGVALLITASAAPPETP</sequence>
<evidence type="ECO:0000313" key="2">
    <source>
        <dbReference type="Proteomes" id="UP001589865"/>
    </source>
</evidence>
<protein>
    <submittedName>
        <fullName evidence="1">Uncharacterized protein</fullName>
    </submittedName>
</protein>
<dbReference type="EMBL" id="JBHLUN010000008">
    <property type="protein sequence ID" value="MFC0409178.1"/>
    <property type="molecule type" value="Genomic_DNA"/>
</dbReference>
<keyword evidence="2" id="KW-1185">Reference proteome</keyword>
<name>A0ABV6JTX3_9PROT</name>
<dbReference type="NCBIfam" id="NF047650">
    <property type="entry name" value="lipo_NMCC_0638"/>
    <property type="match status" value="1"/>
</dbReference>
<comment type="caution">
    <text evidence="1">The sequence shown here is derived from an EMBL/GenBank/DDBJ whole genome shotgun (WGS) entry which is preliminary data.</text>
</comment>
<evidence type="ECO:0000313" key="1">
    <source>
        <dbReference type="EMBL" id="MFC0409178.1"/>
    </source>
</evidence>
<accession>A0ABV6JTX3</accession>
<gene>
    <name evidence="1" type="ORF">ACFFGY_13045</name>
</gene>
<organism evidence="1 2">
    <name type="scientific">Roseomonas elaeocarpi</name>
    <dbReference type="NCBI Taxonomy" id="907779"/>
    <lineage>
        <taxon>Bacteria</taxon>
        <taxon>Pseudomonadati</taxon>
        <taxon>Pseudomonadota</taxon>
        <taxon>Alphaproteobacteria</taxon>
        <taxon>Acetobacterales</taxon>
        <taxon>Roseomonadaceae</taxon>
        <taxon>Roseomonas</taxon>
    </lineage>
</organism>
<proteinExistence type="predicted"/>
<dbReference type="Proteomes" id="UP001589865">
    <property type="component" value="Unassembled WGS sequence"/>
</dbReference>
<reference evidence="1 2" key="1">
    <citation type="submission" date="2024-09" db="EMBL/GenBank/DDBJ databases">
        <authorList>
            <person name="Sun Q."/>
            <person name="Mori K."/>
        </authorList>
    </citation>
    <scope>NUCLEOTIDE SEQUENCE [LARGE SCALE GENOMIC DNA]</scope>
    <source>
        <strain evidence="1 2">TBRC 5777</strain>
    </source>
</reference>